<gene>
    <name evidence="2" type="ORF">SAMN04488505_111139</name>
</gene>
<accession>A0A1H8HQZ1</accession>
<proteinExistence type="predicted"/>
<evidence type="ECO:0000256" key="1">
    <source>
        <dbReference type="SAM" id="MobiDB-lite"/>
    </source>
</evidence>
<keyword evidence="3" id="KW-1185">Reference proteome</keyword>
<sequence>MQDLIQQLQEKAGLSAEQATQAITVMRDYVKSKVPPFIGDTVDKWFAGMDSPQQPAKDVAASDDFLDG</sequence>
<dbReference type="AlphaFoldDB" id="A0A1H8HQZ1"/>
<reference evidence="2 3" key="1">
    <citation type="submission" date="2016-10" db="EMBL/GenBank/DDBJ databases">
        <authorList>
            <person name="de Groot N.N."/>
        </authorList>
    </citation>
    <scope>NUCLEOTIDE SEQUENCE [LARGE SCALE GENOMIC DNA]</scope>
    <source>
        <strain evidence="2 3">DSM 21039</strain>
    </source>
</reference>
<dbReference type="Proteomes" id="UP000198984">
    <property type="component" value="Unassembled WGS sequence"/>
</dbReference>
<evidence type="ECO:0008006" key="4">
    <source>
        <dbReference type="Google" id="ProtNLM"/>
    </source>
</evidence>
<protein>
    <recommendedName>
        <fullName evidence="4">DUF2267 domain-containing protein</fullName>
    </recommendedName>
</protein>
<dbReference type="EMBL" id="FOBB01000011">
    <property type="protein sequence ID" value="SEN58592.1"/>
    <property type="molecule type" value="Genomic_DNA"/>
</dbReference>
<evidence type="ECO:0000313" key="2">
    <source>
        <dbReference type="EMBL" id="SEN58592.1"/>
    </source>
</evidence>
<name>A0A1H8HQZ1_9BACT</name>
<dbReference type="OrthoDB" id="1454374at2"/>
<organism evidence="2 3">
    <name type="scientific">Chitinophaga rupis</name>
    <dbReference type="NCBI Taxonomy" id="573321"/>
    <lineage>
        <taxon>Bacteria</taxon>
        <taxon>Pseudomonadati</taxon>
        <taxon>Bacteroidota</taxon>
        <taxon>Chitinophagia</taxon>
        <taxon>Chitinophagales</taxon>
        <taxon>Chitinophagaceae</taxon>
        <taxon>Chitinophaga</taxon>
    </lineage>
</organism>
<dbReference type="RefSeq" id="WP_089920248.1">
    <property type="nucleotide sequence ID" value="NZ_FOBB01000011.1"/>
</dbReference>
<feature type="region of interest" description="Disordered" evidence="1">
    <location>
        <begin position="49"/>
        <end position="68"/>
    </location>
</feature>
<evidence type="ECO:0000313" key="3">
    <source>
        <dbReference type="Proteomes" id="UP000198984"/>
    </source>
</evidence>